<dbReference type="RefSeq" id="WP_040271418.1">
    <property type="nucleotide sequence ID" value="NZ_JROO01000009.1"/>
</dbReference>
<organism evidence="5 6">
    <name type="scientific">Streptomonospora alba</name>
    <dbReference type="NCBI Taxonomy" id="183763"/>
    <lineage>
        <taxon>Bacteria</taxon>
        <taxon>Bacillati</taxon>
        <taxon>Actinomycetota</taxon>
        <taxon>Actinomycetes</taxon>
        <taxon>Streptosporangiales</taxon>
        <taxon>Nocardiopsidaceae</taxon>
        <taxon>Streptomonospora</taxon>
    </lineage>
</organism>
<accession>A0A0C2JLE3</accession>
<dbReference type="GO" id="GO:0008757">
    <property type="term" value="F:S-adenosylmethionine-dependent methyltransferase activity"/>
    <property type="evidence" value="ECO:0007669"/>
    <property type="project" value="InterPro"/>
</dbReference>
<dbReference type="AlphaFoldDB" id="A0A0C2JLE3"/>
<evidence type="ECO:0000313" key="6">
    <source>
        <dbReference type="Proteomes" id="UP000031675"/>
    </source>
</evidence>
<protein>
    <recommendedName>
        <fullName evidence="4">Methyltransferase type 11 domain-containing protein</fullName>
    </recommendedName>
</protein>
<gene>
    <name evidence="5" type="ORF">LP52_06105</name>
</gene>
<keyword evidence="2" id="KW-0808">Transferase</keyword>
<dbReference type="STRING" id="183763.LP52_06105"/>
<dbReference type="EMBL" id="JROO01000009">
    <property type="protein sequence ID" value="KIH99770.1"/>
    <property type="molecule type" value="Genomic_DNA"/>
</dbReference>
<dbReference type="Gene3D" id="3.40.50.150">
    <property type="entry name" value="Vaccinia Virus protein VP39"/>
    <property type="match status" value="1"/>
</dbReference>
<dbReference type="OrthoDB" id="9811589at2"/>
<dbReference type="GO" id="GO:0032259">
    <property type="term" value="P:methylation"/>
    <property type="evidence" value="ECO:0007669"/>
    <property type="project" value="UniProtKB-KW"/>
</dbReference>
<dbReference type="InterPro" id="IPR013216">
    <property type="entry name" value="Methyltransf_11"/>
</dbReference>
<sequence length="207" mass="22460">MAGGYWEAAGARKVFRHPVPLQAIAARLAPAARILDFGCGYGRAMRDLARAGFRNTVGTDPSAALIARGRRESPGLRMEHAPHLPLEYPDGAFDAVLLISVLAVVPDDGEQRRIAAEVERLCAPGGPVFLGDYPLQGSEHYRALYAASRHPVRGVFTNPDGAVFRHHDPAHVAALFPHCEIADARETESASLGGRPMRALQWVLRRT</sequence>
<dbReference type="Proteomes" id="UP000031675">
    <property type="component" value="Unassembled WGS sequence"/>
</dbReference>
<dbReference type="SUPFAM" id="SSF53335">
    <property type="entry name" value="S-adenosyl-L-methionine-dependent methyltransferases"/>
    <property type="match status" value="1"/>
</dbReference>
<keyword evidence="3" id="KW-0949">S-adenosyl-L-methionine</keyword>
<keyword evidence="6" id="KW-1185">Reference proteome</keyword>
<evidence type="ECO:0000313" key="5">
    <source>
        <dbReference type="EMBL" id="KIH99770.1"/>
    </source>
</evidence>
<dbReference type="PANTHER" id="PTHR43464">
    <property type="entry name" value="METHYLTRANSFERASE"/>
    <property type="match status" value="1"/>
</dbReference>
<evidence type="ECO:0000259" key="4">
    <source>
        <dbReference type="Pfam" id="PF08241"/>
    </source>
</evidence>
<proteinExistence type="predicted"/>
<keyword evidence="1" id="KW-0489">Methyltransferase</keyword>
<dbReference type="CDD" id="cd02440">
    <property type="entry name" value="AdoMet_MTases"/>
    <property type="match status" value="1"/>
</dbReference>
<evidence type="ECO:0000256" key="1">
    <source>
        <dbReference type="ARBA" id="ARBA00022603"/>
    </source>
</evidence>
<dbReference type="Pfam" id="PF08241">
    <property type="entry name" value="Methyltransf_11"/>
    <property type="match status" value="1"/>
</dbReference>
<feature type="domain" description="Methyltransferase type 11" evidence="4">
    <location>
        <begin position="35"/>
        <end position="129"/>
    </location>
</feature>
<comment type="caution">
    <text evidence="5">The sequence shown here is derived from an EMBL/GenBank/DDBJ whole genome shotgun (WGS) entry which is preliminary data.</text>
</comment>
<evidence type="ECO:0000256" key="3">
    <source>
        <dbReference type="ARBA" id="ARBA00022691"/>
    </source>
</evidence>
<name>A0A0C2JLE3_9ACTN</name>
<dbReference type="InterPro" id="IPR029063">
    <property type="entry name" value="SAM-dependent_MTases_sf"/>
</dbReference>
<evidence type="ECO:0000256" key="2">
    <source>
        <dbReference type="ARBA" id="ARBA00022679"/>
    </source>
</evidence>
<dbReference type="PANTHER" id="PTHR43464:SF19">
    <property type="entry name" value="UBIQUINONE BIOSYNTHESIS O-METHYLTRANSFERASE, MITOCHONDRIAL"/>
    <property type="match status" value="1"/>
</dbReference>
<reference evidence="6" key="1">
    <citation type="journal article" date="2015" name="Chem. Biol.">
        <title>Structure, bioactivity, and resistance mechanism of streptomonomicin, an unusual lasso Peptide from an understudied halophilic actinomycete.</title>
        <authorList>
            <person name="Metelev M."/>
            <person name="Tietz J.I."/>
            <person name="Melby J.O."/>
            <person name="Blair P.M."/>
            <person name="Zhu L."/>
            <person name="Livnat I."/>
            <person name="Severinov K."/>
            <person name="Mitchell D.A."/>
        </authorList>
    </citation>
    <scope>NUCLEOTIDE SEQUENCE [LARGE SCALE GENOMIC DNA]</scope>
    <source>
        <strain evidence="6">YIM 90003</strain>
    </source>
</reference>